<feature type="active site" evidence="3">
    <location>
        <position position="277"/>
    </location>
</feature>
<organism evidence="6 7">
    <name type="scientific">Thermocatellispora tengchongensis</name>
    <dbReference type="NCBI Taxonomy" id="1073253"/>
    <lineage>
        <taxon>Bacteria</taxon>
        <taxon>Bacillati</taxon>
        <taxon>Actinomycetota</taxon>
        <taxon>Actinomycetes</taxon>
        <taxon>Streptosporangiales</taxon>
        <taxon>Streptosporangiaceae</taxon>
        <taxon>Thermocatellispora</taxon>
    </lineage>
</organism>
<feature type="domain" description="Aldehyde dehydrogenase" evidence="5">
    <location>
        <begin position="48"/>
        <end position="507"/>
    </location>
</feature>
<keyword evidence="2 4" id="KW-0560">Oxidoreductase</keyword>
<dbReference type="RefSeq" id="WP_221337011.1">
    <property type="nucleotide sequence ID" value="NZ_BAABIX010000008.1"/>
</dbReference>
<keyword evidence="7" id="KW-1185">Reference proteome</keyword>
<evidence type="ECO:0000256" key="3">
    <source>
        <dbReference type="PROSITE-ProRule" id="PRU10007"/>
    </source>
</evidence>
<evidence type="ECO:0000313" key="6">
    <source>
        <dbReference type="EMBL" id="MBB5136848.1"/>
    </source>
</evidence>
<dbReference type="Pfam" id="PF00171">
    <property type="entry name" value="Aldedh"/>
    <property type="match status" value="1"/>
</dbReference>
<evidence type="ECO:0000256" key="2">
    <source>
        <dbReference type="ARBA" id="ARBA00023002"/>
    </source>
</evidence>
<evidence type="ECO:0000313" key="7">
    <source>
        <dbReference type="Proteomes" id="UP000578449"/>
    </source>
</evidence>
<name>A0A840PB24_9ACTN</name>
<dbReference type="GO" id="GO:0004029">
    <property type="term" value="F:aldehyde dehydrogenase (NAD+) activity"/>
    <property type="evidence" value="ECO:0007669"/>
    <property type="project" value="UniProtKB-EC"/>
</dbReference>
<dbReference type="InterPro" id="IPR016161">
    <property type="entry name" value="Ald_DH/histidinol_DH"/>
</dbReference>
<dbReference type="SUPFAM" id="SSF53720">
    <property type="entry name" value="ALDH-like"/>
    <property type="match status" value="1"/>
</dbReference>
<dbReference type="Gene3D" id="3.40.309.10">
    <property type="entry name" value="Aldehyde Dehydrogenase, Chain A, domain 2"/>
    <property type="match status" value="1"/>
</dbReference>
<dbReference type="InterPro" id="IPR016163">
    <property type="entry name" value="Ald_DH_C"/>
</dbReference>
<dbReference type="InterPro" id="IPR029510">
    <property type="entry name" value="Ald_DH_CS_GLU"/>
</dbReference>
<gene>
    <name evidence="6" type="ORF">HNP84_006599</name>
</gene>
<dbReference type="PROSITE" id="PS00687">
    <property type="entry name" value="ALDEHYDE_DEHYDR_GLU"/>
    <property type="match status" value="1"/>
</dbReference>
<comment type="caution">
    <text evidence="6">The sequence shown here is derived from an EMBL/GenBank/DDBJ whole genome shotgun (WGS) entry which is preliminary data.</text>
</comment>
<dbReference type="Gene3D" id="3.40.605.10">
    <property type="entry name" value="Aldehyde Dehydrogenase, Chain A, domain 1"/>
    <property type="match status" value="1"/>
</dbReference>
<proteinExistence type="inferred from homology"/>
<dbReference type="Proteomes" id="UP000578449">
    <property type="component" value="Unassembled WGS sequence"/>
</dbReference>
<protein>
    <submittedName>
        <fullName evidence="6">Aldehyde dehydrogenase (NAD+)</fullName>
        <ecNumber evidence="6">1.2.1.3</ecNumber>
    </submittedName>
</protein>
<sequence length="514" mass="53822">MATGTVRSDAWRALVFDSADAAVAALAPGPASRGMWIGGREAAAEAGEWLDVLAPSHRGAMIARVPRGRAEDVATAVAAARSAFPDWSSHHFTVRQRALLEAADAIEARAADLARVMALETGNALRTQASVEVASLVSLFRYFAGVAGEAKGTVLPAGDGQLQYTRREPLGVVGAIMPWNSPLLIAGLKIPAALAAGNTVVVKAAEDAPLAVLMMAELVQPHLPPGTLNVVTGYGAECGAPLAAHPGVDKVTFTGSTAVGRGVAATAAERLVRCSLELGGKSPTVVFPQEVTDELADQIILAMRITRQGQSCTAGSRLFAHREIHDELLERVAARLAALRVGDPLSLASDIGSLINQAQFDRVCGYLRSAADEPGARFVHGEPGPPSEPELSGGYYLRPALIAGVDNGWRIAREEIFGPVLAAIPWTDVEDVVAMANDTHYGLAAFVFGDQMSQVLSVAHRLQAGWVQVNQGGGQVAGQSFGGYKDSGMGREASLEGMLEGLTQIKQINVRLGR</sequence>
<dbReference type="InterPro" id="IPR016162">
    <property type="entry name" value="Ald_DH_N"/>
</dbReference>
<accession>A0A840PB24</accession>
<dbReference type="PANTHER" id="PTHR11699">
    <property type="entry name" value="ALDEHYDE DEHYDROGENASE-RELATED"/>
    <property type="match status" value="1"/>
</dbReference>
<dbReference type="InterPro" id="IPR015590">
    <property type="entry name" value="Aldehyde_DH_dom"/>
</dbReference>
<reference evidence="6 7" key="1">
    <citation type="submission" date="2020-08" db="EMBL/GenBank/DDBJ databases">
        <title>Genomic Encyclopedia of Type Strains, Phase IV (KMG-IV): sequencing the most valuable type-strain genomes for metagenomic binning, comparative biology and taxonomic classification.</title>
        <authorList>
            <person name="Goeker M."/>
        </authorList>
    </citation>
    <scope>NUCLEOTIDE SEQUENCE [LARGE SCALE GENOMIC DNA]</scope>
    <source>
        <strain evidence="6 7">DSM 45615</strain>
    </source>
</reference>
<dbReference type="EC" id="1.2.1.3" evidence="6"/>
<dbReference type="AlphaFoldDB" id="A0A840PB24"/>
<evidence type="ECO:0000259" key="5">
    <source>
        <dbReference type="Pfam" id="PF00171"/>
    </source>
</evidence>
<evidence type="ECO:0000256" key="1">
    <source>
        <dbReference type="ARBA" id="ARBA00009986"/>
    </source>
</evidence>
<evidence type="ECO:0000256" key="4">
    <source>
        <dbReference type="RuleBase" id="RU003345"/>
    </source>
</evidence>
<comment type="similarity">
    <text evidence="1 4">Belongs to the aldehyde dehydrogenase family.</text>
</comment>
<dbReference type="FunFam" id="3.40.605.10:FF:000007">
    <property type="entry name" value="NAD/NADP-dependent betaine aldehyde dehydrogenase"/>
    <property type="match status" value="1"/>
</dbReference>
<dbReference type="EMBL" id="JACHGN010000015">
    <property type="protein sequence ID" value="MBB5136848.1"/>
    <property type="molecule type" value="Genomic_DNA"/>
</dbReference>